<evidence type="ECO:0000313" key="2">
    <source>
        <dbReference type="Proteomes" id="UP001054837"/>
    </source>
</evidence>
<sequence>METKRDYYASVKHFAYALFVYYRGEDEAYKAILDWLDYEECLTLIRVVAKCLMIVFKERYDNFFKANGGLIGMRKYFDQIKHEDMRHFIYRHAKSENKSVLIPTFNYVLNILKHFDEEDFDIDLPFLYKYYYPDEKKHVSTDKLKYSLLSFYLLETDVKGESKEIEVLIYRLGICSNEIASRARKKCSYCGEKCFKYLMFQISYRLKIIREGLEK</sequence>
<dbReference type="EMBL" id="BPLQ01002499">
    <property type="protein sequence ID" value="GIX93533.1"/>
    <property type="molecule type" value="Genomic_DNA"/>
</dbReference>
<evidence type="ECO:0000313" key="1">
    <source>
        <dbReference type="EMBL" id="GIX93533.1"/>
    </source>
</evidence>
<name>A0AAV4PAN8_9ARAC</name>
<keyword evidence="2" id="KW-1185">Reference proteome</keyword>
<proteinExistence type="predicted"/>
<accession>A0AAV4PAN8</accession>
<comment type="caution">
    <text evidence="1">The sequence shown here is derived from an EMBL/GenBank/DDBJ whole genome shotgun (WGS) entry which is preliminary data.</text>
</comment>
<organism evidence="1 2">
    <name type="scientific">Caerostris darwini</name>
    <dbReference type="NCBI Taxonomy" id="1538125"/>
    <lineage>
        <taxon>Eukaryota</taxon>
        <taxon>Metazoa</taxon>
        <taxon>Ecdysozoa</taxon>
        <taxon>Arthropoda</taxon>
        <taxon>Chelicerata</taxon>
        <taxon>Arachnida</taxon>
        <taxon>Araneae</taxon>
        <taxon>Araneomorphae</taxon>
        <taxon>Entelegynae</taxon>
        <taxon>Araneoidea</taxon>
        <taxon>Araneidae</taxon>
        <taxon>Caerostris</taxon>
    </lineage>
</organism>
<reference evidence="1 2" key="1">
    <citation type="submission" date="2021-06" db="EMBL/GenBank/DDBJ databases">
        <title>Caerostris darwini draft genome.</title>
        <authorList>
            <person name="Kono N."/>
            <person name="Arakawa K."/>
        </authorList>
    </citation>
    <scope>NUCLEOTIDE SEQUENCE [LARGE SCALE GENOMIC DNA]</scope>
</reference>
<gene>
    <name evidence="1" type="ORF">CDAR_247741</name>
</gene>
<dbReference type="AlphaFoldDB" id="A0AAV4PAN8"/>
<protein>
    <submittedName>
        <fullName evidence="1">Uncharacterized protein</fullName>
    </submittedName>
</protein>
<dbReference type="Proteomes" id="UP001054837">
    <property type="component" value="Unassembled WGS sequence"/>
</dbReference>